<dbReference type="RefSeq" id="WP_057826455.1">
    <property type="nucleotide sequence ID" value="NZ_AZEA01000036.1"/>
</dbReference>
<dbReference type="PANTHER" id="PTHR36836">
    <property type="entry name" value="COLANIC ACID BIOSYNTHESIS PROTEIN WCAK"/>
    <property type="match status" value="1"/>
</dbReference>
<proteinExistence type="predicted"/>
<protein>
    <recommendedName>
        <fullName evidence="1">Polysaccharide pyruvyl transferase domain-containing protein</fullName>
    </recommendedName>
</protein>
<organism evidence="2 3">
    <name type="scientific">Lentilactobacillus sunkii DSM 19904</name>
    <dbReference type="NCBI Taxonomy" id="1423808"/>
    <lineage>
        <taxon>Bacteria</taxon>
        <taxon>Bacillati</taxon>
        <taxon>Bacillota</taxon>
        <taxon>Bacilli</taxon>
        <taxon>Lactobacillales</taxon>
        <taxon>Lactobacillaceae</taxon>
        <taxon>Lentilactobacillus</taxon>
    </lineage>
</organism>
<dbReference type="Proteomes" id="UP000051581">
    <property type="component" value="Unassembled WGS sequence"/>
</dbReference>
<feature type="domain" description="Polysaccharide pyruvyl transferase" evidence="1">
    <location>
        <begin position="12"/>
        <end position="302"/>
    </location>
</feature>
<name>A0A0R1KS68_9LACO</name>
<dbReference type="PANTHER" id="PTHR36836:SF1">
    <property type="entry name" value="COLANIC ACID BIOSYNTHESIS PROTEIN WCAK"/>
    <property type="match status" value="1"/>
</dbReference>
<dbReference type="AlphaFoldDB" id="A0A0R1KS68"/>
<gene>
    <name evidence="2" type="ORF">FD17_GL001861</name>
</gene>
<keyword evidence="3" id="KW-1185">Reference proteome</keyword>
<dbReference type="Pfam" id="PF04230">
    <property type="entry name" value="PS_pyruv_trans"/>
    <property type="match status" value="1"/>
</dbReference>
<accession>A0A0R1KS68</accession>
<evidence type="ECO:0000313" key="3">
    <source>
        <dbReference type="Proteomes" id="UP000051581"/>
    </source>
</evidence>
<evidence type="ECO:0000313" key="2">
    <source>
        <dbReference type="EMBL" id="KRK86638.1"/>
    </source>
</evidence>
<evidence type="ECO:0000259" key="1">
    <source>
        <dbReference type="Pfam" id="PF04230"/>
    </source>
</evidence>
<reference evidence="2 3" key="1">
    <citation type="journal article" date="2015" name="Genome Announc.">
        <title>Expanding the biotechnology potential of lactobacilli through comparative genomics of 213 strains and associated genera.</title>
        <authorList>
            <person name="Sun Z."/>
            <person name="Harris H.M."/>
            <person name="McCann A."/>
            <person name="Guo C."/>
            <person name="Argimon S."/>
            <person name="Zhang W."/>
            <person name="Yang X."/>
            <person name="Jeffery I.B."/>
            <person name="Cooney J.C."/>
            <person name="Kagawa T.F."/>
            <person name="Liu W."/>
            <person name="Song Y."/>
            <person name="Salvetti E."/>
            <person name="Wrobel A."/>
            <person name="Rasinkangas P."/>
            <person name="Parkhill J."/>
            <person name="Rea M.C."/>
            <person name="O'Sullivan O."/>
            <person name="Ritari J."/>
            <person name="Douillard F.P."/>
            <person name="Paul Ross R."/>
            <person name="Yang R."/>
            <person name="Briner A.E."/>
            <person name="Felis G.E."/>
            <person name="de Vos W.M."/>
            <person name="Barrangou R."/>
            <person name="Klaenhammer T.R."/>
            <person name="Caufield P.W."/>
            <person name="Cui Y."/>
            <person name="Zhang H."/>
            <person name="O'Toole P.W."/>
        </authorList>
    </citation>
    <scope>NUCLEOTIDE SEQUENCE [LARGE SCALE GENOMIC DNA]</scope>
    <source>
        <strain evidence="2 3">DSM 19904</strain>
    </source>
</reference>
<dbReference type="EMBL" id="AZEA01000036">
    <property type="protein sequence ID" value="KRK86638.1"/>
    <property type="molecule type" value="Genomic_DNA"/>
</dbReference>
<dbReference type="InterPro" id="IPR007345">
    <property type="entry name" value="Polysacch_pyruvyl_Trfase"/>
</dbReference>
<dbReference type="PATRIC" id="fig|1423808.3.peg.1885"/>
<comment type="caution">
    <text evidence="2">The sequence shown here is derived from an EMBL/GenBank/DDBJ whole genome shotgun (WGS) entry which is preliminary data.</text>
</comment>
<sequence>MHIFINGYWETNLGDDLFLYIISKKFPKVQFDIYTTRKNFSVFKGISNVNLINKRDSLIDRVINKVSVKVNYPLKGSEYDKLIQIAKGYPVYLELGGSIFMLPSNGSLNVDYLVRMIIAKRVKHYLVIGSNFGPYSSHKQLIKYQHFFKSIESISFRDEYSYNLFKNCGDVNYFPDIVFNLPVQNNYKAGYVLFSVINTKRFGSYVDKMYTQFVCNQVKKEISRGNEVVLMSFCNHEGDKKKAREIKDRLIGVSKNIRIVEHSNIYKSLKIISGSKKIFATRYHSMILGWVFKKPTFVVSYSKKTENVIKSFFPQQSYAKLTNINENKNIKYTLIDDRTLIALKDEANKHFSDFEKVIQTYE</sequence>
<dbReference type="OrthoDB" id="3188137at2"/>